<proteinExistence type="predicted"/>
<dbReference type="eggNOG" id="ENOG502SPIY">
    <property type="taxonomic scope" value="Eukaryota"/>
</dbReference>
<dbReference type="Proteomes" id="UP000266841">
    <property type="component" value="Unassembled WGS sequence"/>
</dbReference>
<dbReference type="OrthoDB" id="47187at2759"/>
<evidence type="ECO:0000313" key="3">
    <source>
        <dbReference type="Proteomes" id="UP000266841"/>
    </source>
</evidence>
<organism evidence="2 3">
    <name type="scientific">Thalassiosira oceanica</name>
    <name type="common">Marine diatom</name>
    <dbReference type="NCBI Taxonomy" id="159749"/>
    <lineage>
        <taxon>Eukaryota</taxon>
        <taxon>Sar</taxon>
        <taxon>Stramenopiles</taxon>
        <taxon>Ochrophyta</taxon>
        <taxon>Bacillariophyta</taxon>
        <taxon>Coscinodiscophyceae</taxon>
        <taxon>Thalassiosirophycidae</taxon>
        <taxon>Thalassiosirales</taxon>
        <taxon>Thalassiosiraceae</taxon>
        <taxon>Thalassiosira</taxon>
    </lineage>
</organism>
<dbReference type="InterPro" id="IPR001148">
    <property type="entry name" value="CA_dom"/>
</dbReference>
<sequence>MSALTQDEEGGAFQSFVGDVGHGLMLHAGRNELASSFANGGRALGGDAAGPAWGANSSPVDLDTLDALNSTLYELLAANDEDAPGPGAGGGGRARRRRRLMLKWHPFHPDVQRTVHFWGYKGSPTEPPCTSNSVDWKVMDVPTPISPRQMAIFRHLLLAHVDGSCRRTSVHGGGGTLARPTQVPDQRYYKCTRDDYVSDEERAVCGDAGCRSEAFGAGLNPYYEPIVHVTGPPTRSPSK</sequence>
<dbReference type="PROSITE" id="PS51144">
    <property type="entry name" value="ALPHA_CA_2"/>
    <property type="match status" value="1"/>
</dbReference>
<accession>K0TDZ9</accession>
<protein>
    <recommendedName>
        <fullName evidence="1">Alpha-carbonic anhydrase domain-containing protein</fullName>
    </recommendedName>
</protein>
<reference evidence="2 3" key="1">
    <citation type="journal article" date="2012" name="Genome Biol.">
        <title>Genome and low-iron response of an oceanic diatom adapted to chronic iron limitation.</title>
        <authorList>
            <person name="Lommer M."/>
            <person name="Specht M."/>
            <person name="Roy A.S."/>
            <person name="Kraemer L."/>
            <person name="Andreson R."/>
            <person name="Gutowska M.A."/>
            <person name="Wolf J."/>
            <person name="Bergner S.V."/>
            <person name="Schilhabel M.B."/>
            <person name="Klostermeier U.C."/>
            <person name="Beiko R.G."/>
            <person name="Rosenstiel P."/>
            <person name="Hippler M."/>
            <person name="Laroche J."/>
        </authorList>
    </citation>
    <scope>NUCLEOTIDE SEQUENCE [LARGE SCALE GENOMIC DNA]</scope>
    <source>
        <strain evidence="2 3">CCMP1005</strain>
    </source>
</reference>
<dbReference type="InterPro" id="IPR036398">
    <property type="entry name" value="CA_dom_sf"/>
</dbReference>
<dbReference type="Gene3D" id="3.10.200.10">
    <property type="entry name" value="Alpha carbonic anhydrase"/>
    <property type="match status" value="1"/>
</dbReference>
<dbReference type="SUPFAM" id="SSF51069">
    <property type="entry name" value="Carbonic anhydrase"/>
    <property type="match status" value="1"/>
</dbReference>
<dbReference type="EMBL" id="AGNL01010879">
    <property type="protein sequence ID" value="EJK68757.1"/>
    <property type="molecule type" value="Genomic_DNA"/>
</dbReference>
<gene>
    <name evidence="2" type="ORF">THAOC_10043</name>
</gene>
<dbReference type="AlphaFoldDB" id="K0TDZ9"/>
<feature type="domain" description="Alpha-carbonic anhydrase" evidence="1">
    <location>
        <begin position="1"/>
        <end position="193"/>
    </location>
</feature>
<comment type="caution">
    <text evidence="2">The sequence shown here is derived from an EMBL/GenBank/DDBJ whole genome shotgun (WGS) entry which is preliminary data.</text>
</comment>
<name>K0TDZ9_THAOC</name>
<evidence type="ECO:0000313" key="2">
    <source>
        <dbReference type="EMBL" id="EJK68757.1"/>
    </source>
</evidence>
<dbReference type="Pfam" id="PF00194">
    <property type="entry name" value="Carb_anhydrase"/>
    <property type="match status" value="1"/>
</dbReference>
<keyword evidence="3" id="KW-1185">Reference proteome</keyword>
<evidence type="ECO:0000259" key="1">
    <source>
        <dbReference type="PROSITE" id="PS51144"/>
    </source>
</evidence>